<dbReference type="InterPro" id="IPR001647">
    <property type="entry name" value="HTH_TetR"/>
</dbReference>
<dbReference type="InterPro" id="IPR045823">
    <property type="entry name" value="TetR_C_32"/>
</dbReference>
<reference evidence="5 6" key="1">
    <citation type="submission" date="2018-07" db="EMBL/GenBank/DDBJ databases">
        <title>Genomic Encyclopedia of Type Strains, Phase III (KMG-III): the genomes of soil and plant-associated and newly described type strains.</title>
        <authorList>
            <person name="Whitman W."/>
        </authorList>
    </citation>
    <scope>NUCLEOTIDE SEQUENCE [LARGE SCALE GENOMIC DNA]</scope>
    <source>
        <strain evidence="5 6">CECT 8575</strain>
    </source>
</reference>
<dbReference type="GO" id="GO:0003700">
    <property type="term" value="F:DNA-binding transcription factor activity"/>
    <property type="evidence" value="ECO:0007669"/>
    <property type="project" value="TreeGrafter"/>
</dbReference>
<evidence type="ECO:0000313" key="5">
    <source>
        <dbReference type="EMBL" id="RCW42822.1"/>
    </source>
</evidence>
<feature type="domain" description="HTH tetR-type" evidence="4">
    <location>
        <begin position="34"/>
        <end position="93"/>
    </location>
</feature>
<evidence type="ECO:0000256" key="2">
    <source>
        <dbReference type="PROSITE-ProRule" id="PRU00335"/>
    </source>
</evidence>
<dbReference type="EMBL" id="QPJC01000008">
    <property type="protein sequence ID" value="RCW42822.1"/>
    <property type="molecule type" value="Genomic_DNA"/>
</dbReference>
<dbReference type="RefSeq" id="WP_114453623.1">
    <property type="nucleotide sequence ID" value="NZ_QPJC01000008.1"/>
</dbReference>
<dbReference type="InterPro" id="IPR050109">
    <property type="entry name" value="HTH-type_TetR-like_transc_reg"/>
</dbReference>
<evidence type="ECO:0000256" key="3">
    <source>
        <dbReference type="SAM" id="MobiDB-lite"/>
    </source>
</evidence>
<sequence>MSHISRPVKAVNTPSRGDPPHGDKRSERWRGHRQARRAEFVEATVRAIGHHGAEVGMDDIAAEAGVSKPVLYRHFSDKGDLYLAVGEWGTDLLMQRIGPTLDESGSIHQRIRRIVSAYLGVIEEYPELYRFVVRRNFADRPVQTDPVTTEKTVIANSLSRLLGEYMRALELDSGGVEAWSHGLVGMVQASGDWWLDRQSMSREDLTDYLTRIIWFAIDGVLRSGGIVIDPDEPLELGPDLRAVTGEGAEDVGEQAHRG</sequence>
<evidence type="ECO:0000259" key="4">
    <source>
        <dbReference type="PROSITE" id="PS50977"/>
    </source>
</evidence>
<dbReference type="Gene3D" id="1.10.357.10">
    <property type="entry name" value="Tetracycline Repressor, domain 2"/>
    <property type="match status" value="1"/>
</dbReference>
<dbReference type="PANTHER" id="PTHR30055:SF160">
    <property type="entry name" value="TRANSCRIPTIONAL REGULATORY PROTEIN (PROBABLY ASNC-FAMILY)-RELATED"/>
    <property type="match status" value="1"/>
</dbReference>
<comment type="caution">
    <text evidence="5">The sequence shown here is derived from an EMBL/GenBank/DDBJ whole genome shotgun (WGS) entry which is preliminary data.</text>
</comment>
<dbReference type="PROSITE" id="PS50977">
    <property type="entry name" value="HTH_TETR_2"/>
    <property type="match status" value="1"/>
</dbReference>
<protein>
    <submittedName>
        <fullName evidence="5">TetR family transcriptional regulator</fullName>
    </submittedName>
</protein>
<gene>
    <name evidence="5" type="ORF">DFQ14_10878</name>
</gene>
<dbReference type="InterPro" id="IPR009057">
    <property type="entry name" value="Homeodomain-like_sf"/>
</dbReference>
<dbReference type="Pfam" id="PF19344">
    <property type="entry name" value="TetR_C_32"/>
    <property type="match status" value="1"/>
</dbReference>
<dbReference type="AlphaFoldDB" id="A0A368VPN0"/>
<keyword evidence="1 2" id="KW-0238">DNA-binding</keyword>
<feature type="compositionally biased region" description="Basic and acidic residues" evidence="3">
    <location>
        <begin position="18"/>
        <end position="29"/>
    </location>
</feature>
<keyword evidence="6" id="KW-1185">Reference proteome</keyword>
<dbReference type="PANTHER" id="PTHR30055">
    <property type="entry name" value="HTH-TYPE TRANSCRIPTIONAL REGULATOR RUTR"/>
    <property type="match status" value="1"/>
</dbReference>
<name>A0A368VPN0_9ACTN</name>
<proteinExistence type="predicted"/>
<accession>A0A368VPN0</accession>
<dbReference type="Pfam" id="PF00440">
    <property type="entry name" value="TetR_N"/>
    <property type="match status" value="1"/>
</dbReference>
<dbReference type="SUPFAM" id="SSF48498">
    <property type="entry name" value="Tetracyclin repressor-like, C-terminal domain"/>
    <property type="match status" value="1"/>
</dbReference>
<feature type="DNA-binding region" description="H-T-H motif" evidence="2">
    <location>
        <begin position="56"/>
        <end position="75"/>
    </location>
</feature>
<dbReference type="GO" id="GO:0000976">
    <property type="term" value="F:transcription cis-regulatory region binding"/>
    <property type="evidence" value="ECO:0007669"/>
    <property type="project" value="TreeGrafter"/>
</dbReference>
<dbReference type="InterPro" id="IPR036271">
    <property type="entry name" value="Tet_transcr_reg_TetR-rel_C_sf"/>
</dbReference>
<dbReference type="SUPFAM" id="SSF46689">
    <property type="entry name" value="Homeodomain-like"/>
    <property type="match status" value="1"/>
</dbReference>
<dbReference type="OrthoDB" id="4542604at2"/>
<evidence type="ECO:0000313" key="6">
    <source>
        <dbReference type="Proteomes" id="UP000253495"/>
    </source>
</evidence>
<feature type="region of interest" description="Disordered" evidence="3">
    <location>
        <begin position="1"/>
        <end position="33"/>
    </location>
</feature>
<evidence type="ECO:0000256" key="1">
    <source>
        <dbReference type="ARBA" id="ARBA00023125"/>
    </source>
</evidence>
<organism evidence="5 6">
    <name type="scientific">Halopolyspora algeriensis</name>
    <dbReference type="NCBI Taxonomy" id="1500506"/>
    <lineage>
        <taxon>Bacteria</taxon>
        <taxon>Bacillati</taxon>
        <taxon>Actinomycetota</taxon>
        <taxon>Actinomycetes</taxon>
        <taxon>Actinomycetes incertae sedis</taxon>
        <taxon>Halopolyspora</taxon>
    </lineage>
</organism>
<dbReference type="Proteomes" id="UP000253495">
    <property type="component" value="Unassembled WGS sequence"/>
</dbReference>